<dbReference type="Gene3D" id="3.90.1580.10">
    <property type="entry name" value="paralog of FGE (formylglycine-generating enzyme)"/>
    <property type="match status" value="1"/>
</dbReference>
<dbReference type="Pfam" id="PF03781">
    <property type="entry name" value="FGE-sulfatase"/>
    <property type="match status" value="1"/>
</dbReference>
<accession>A0A1F4UCQ7</accession>
<organism evidence="2 3">
    <name type="scientific">candidate division WOR-3 bacterium RBG_13_43_14</name>
    <dbReference type="NCBI Taxonomy" id="1802590"/>
    <lineage>
        <taxon>Bacteria</taxon>
        <taxon>Bacteria division WOR-3</taxon>
    </lineage>
</organism>
<dbReference type="InterPro" id="IPR051043">
    <property type="entry name" value="Sulfatase_Mod_Factor_Kinase"/>
</dbReference>
<dbReference type="PANTHER" id="PTHR23150">
    <property type="entry name" value="SULFATASE MODIFYING FACTOR 1, 2"/>
    <property type="match status" value="1"/>
</dbReference>
<gene>
    <name evidence="2" type="ORF">A2Y85_02415</name>
</gene>
<name>A0A1F4UCQ7_UNCW3</name>
<dbReference type="InterPro" id="IPR042095">
    <property type="entry name" value="SUMF_sf"/>
</dbReference>
<evidence type="ECO:0000259" key="1">
    <source>
        <dbReference type="Pfam" id="PF03781"/>
    </source>
</evidence>
<protein>
    <recommendedName>
        <fullName evidence="1">Sulfatase-modifying factor enzyme-like domain-containing protein</fullName>
    </recommendedName>
</protein>
<dbReference type="AlphaFoldDB" id="A0A1F4UCQ7"/>
<reference evidence="2 3" key="1">
    <citation type="journal article" date="2016" name="Nat. Commun.">
        <title>Thousands of microbial genomes shed light on interconnected biogeochemical processes in an aquifer system.</title>
        <authorList>
            <person name="Anantharaman K."/>
            <person name="Brown C.T."/>
            <person name="Hug L.A."/>
            <person name="Sharon I."/>
            <person name="Castelle C.J."/>
            <person name="Probst A.J."/>
            <person name="Thomas B.C."/>
            <person name="Singh A."/>
            <person name="Wilkins M.J."/>
            <person name="Karaoz U."/>
            <person name="Brodie E.L."/>
            <person name="Williams K.H."/>
            <person name="Hubbard S.S."/>
            <person name="Banfield J.F."/>
        </authorList>
    </citation>
    <scope>NUCLEOTIDE SEQUENCE [LARGE SCALE GENOMIC DNA]</scope>
</reference>
<dbReference type="InterPro" id="IPR016187">
    <property type="entry name" value="CTDL_fold"/>
</dbReference>
<dbReference type="InterPro" id="IPR005532">
    <property type="entry name" value="SUMF_dom"/>
</dbReference>
<evidence type="ECO:0000313" key="2">
    <source>
        <dbReference type="EMBL" id="OGC42745.1"/>
    </source>
</evidence>
<comment type="caution">
    <text evidence="2">The sequence shown here is derived from an EMBL/GenBank/DDBJ whole genome shotgun (WGS) entry which is preliminary data.</text>
</comment>
<proteinExistence type="predicted"/>
<feature type="domain" description="Sulfatase-modifying factor enzyme-like" evidence="1">
    <location>
        <begin position="39"/>
        <end position="261"/>
    </location>
</feature>
<sequence>MKQIKIISLIFLCLLITKCGKTEKEEPGSTPAQPINIPDDMVLIPAGYFTMGGDSADEAPKHRIWVDSFLIDKTEVTNRQYMEFVKATGHPKPMYFRDPDFNRPDQPVVGVSHYDALSYAIWAGKRLPAEAEWEKAARGGVEGKEFPWGDEAPKGKCNYAPAGEKGADGHENTAIAGSFPPNPYGLYDMAGNVWEWCNDFYSAEYYQIGDEKNPVGPDSGYTRVLRGGSYLSIKPRHLRCSFRLELKPFVQDRYYGFRCAKSL</sequence>
<dbReference type="PANTHER" id="PTHR23150:SF19">
    <property type="entry name" value="FORMYLGLYCINE-GENERATING ENZYME"/>
    <property type="match status" value="1"/>
</dbReference>
<dbReference type="SUPFAM" id="SSF56436">
    <property type="entry name" value="C-type lectin-like"/>
    <property type="match status" value="1"/>
</dbReference>
<dbReference type="GO" id="GO:0120147">
    <property type="term" value="F:formylglycine-generating oxidase activity"/>
    <property type="evidence" value="ECO:0007669"/>
    <property type="project" value="TreeGrafter"/>
</dbReference>
<evidence type="ECO:0000313" key="3">
    <source>
        <dbReference type="Proteomes" id="UP000177025"/>
    </source>
</evidence>
<dbReference type="EMBL" id="MEUM01000052">
    <property type="protein sequence ID" value="OGC42745.1"/>
    <property type="molecule type" value="Genomic_DNA"/>
</dbReference>
<dbReference type="Proteomes" id="UP000177025">
    <property type="component" value="Unassembled WGS sequence"/>
</dbReference>